<dbReference type="Pfam" id="PF13499">
    <property type="entry name" value="EF-hand_7"/>
    <property type="match status" value="1"/>
</dbReference>
<dbReference type="Gene3D" id="1.10.238.10">
    <property type="entry name" value="EF-hand"/>
    <property type="match status" value="2"/>
</dbReference>
<dbReference type="InterPro" id="IPR011992">
    <property type="entry name" value="EF-hand-dom_pair"/>
</dbReference>
<name>A0ABN9SFN9_9DINO</name>
<protein>
    <recommendedName>
        <fullName evidence="2">EF-hand domain-containing protein</fullName>
    </recommendedName>
</protein>
<evidence type="ECO:0000313" key="3">
    <source>
        <dbReference type="EMBL" id="CAK0829311.1"/>
    </source>
</evidence>
<organism evidence="3 4">
    <name type="scientific">Prorocentrum cordatum</name>
    <dbReference type="NCBI Taxonomy" id="2364126"/>
    <lineage>
        <taxon>Eukaryota</taxon>
        <taxon>Sar</taxon>
        <taxon>Alveolata</taxon>
        <taxon>Dinophyceae</taxon>
        <taxon>Prorocentrales</taxon>
        <taxon>Prorocentraceae</taxon>
        <taxon>Prorocentrum</taxon>
    </lineage>
</organism>
<keyword evidence="4" id="KW-1185">Reference proteome</keyword>
<dbReference type="SUPFAM" id="SSF47473">
    <property type="entry name" value="EF-hand"/>
    <property type="match status" value="1"/>
</dbReference>
<comment type="caution">
    <text evidence="3">The sequence shown here is derived from an EMBL/GenBank/DDBJ whole genome shotgun (WGS) entry which is preliminary data.</text>
</comment>
<dbReference type="Pfam" id="PF13405">
    <property type="entry name" value="EF-hand_6"/>
    <property type="match status" value="1"/>
</dbReference>
<dbReference type="PROSITE" id="PS00018">
    <property type="entry name" value="EF_HAND_1"/>
    <property type="match status" value="2"/>
</dbReference>
<feature type="domain" description="EF-hand" evidence="2">
    <location>
        <begin position="133"/>
        <end position="168"/>
    </location>
</feature>
<reference evidence="3" key="1">
    <citation type="submission" date="2023-10" db="EMBL/GenBank/DDBJ databases">
        <authorList>
            <person name="Chen Y."/>
            <person name="Shah S."/>
            <person name="Dougan E. K."/>
            <person name="Thang M."/>
            <person name="Chan C."/>
        </authorList>
    </citation>
    <scope>NUCLEOTIDE SEQUENCE [LARGE SCALE GENOMIC DNA]</scope>
</reference>
<feature type="domain" description="EF-hand" evidence="2">
    <location>
        <begin position="76"/>
        <end position="111"/>
    </location>
</feature>
<dbReference type="SMART" id="SM00054">
    <property type="entry name" value="EFh"/>
    <property type="match status" value="2"/>
</dbReference>
<evidence type="ECO:0000313" key="4">
    <source>
        <dbReference type="Proteomes" id="UP001189429"/>
    </source>
</evidence>
<keyword evidence="1" id="KW-0106">Calcium</keyword>
<dbReference type="EMBL" id="CAUYUJ010010413">
    <property type="protein sequence ID" value="CAK0829311.1"/>
    <property type="molecule type" value="Genomic_DNA"/>
</dbReference>
<gene>
    <name evidence="3" type="ORF">PCOR1329_LOCUS28304</name>
</gene>
<evidence type="ECO:0000256" key="1">
    <source>
        <dbReference type="ARBA" id="ARBA00022837"/>
    </source>
</evidence>
<sequence length="204" mass="23231">MFSCCCNPLDPGESLEFPTKRKIHHAKIRPLLTDLEAQFQENCGEDGMLDRAELGEIWKKVACSKVGKLSKEEEELIDHSCDTFFSQMDMSNDGYVSYEEFATFMLGTDESRGGLDMRTWRKDVNTSLKKNPKKLDDMIRQFKTWDKNGDGKITKEELEEVLKDMHNSADCSDNDIQSTDWRASGTTFSTPQTLKATGWSTCGR</sequence>
<dbReference type="Proteomes" id="UP001189429">
    <property type="component" value="Unassembled WGS sequence"/>
</dbReference>
<dbReference type="InterPro" id="IPR002048">
    <property type="entry name" value="EF_hand_dom"/>
</dbReference>
<evidence type="ECO:0000259" key="2">
    <source>
        <dbReference type="PROSITE" id="PS50222"/>
    </source>
</evidence>
<accession>A0ABN9SFN9</accession>
<dbReference type="PROSITE" id="PS50222">
    <property type="entry name" value="EF_HAND_2"/>
    <property type="match status" value="2"/>
</dbReference>
<dbReference type="InterPro" id="IPR018247">
    <property type="entry name" value="EF_Hand_1_Ca_BS"/>
</dbReference>
<proteinExistence type="predicted"/>